<evidence type="ECO:0000256" key="2">
    <source>
        <dbReference type="ARBA" id="ARBA00023125"/>
    </source>
</evidence>
<gene>
    <name evidence="5" type="ORF">JFN88_01955</name>
</gene>
<dbReference type="PROSITE" id="PS51000">
    <property type="entry name" value="HTH_DEOR_2"/>
    <property type="match status" value="1"/>
</dbReference>
<dbReference type="PANTHER" id="PTHR30363:SF44">
    <property type="entry name" value="AGA OPERON TRANSCRIPTIONAL REPRESSOR-RELATED"/>
    <property type="match status" value="1"/>
</dbReference>
<name>A0A934MJN1_9BACL</name>
<evidence type="ECO:0000256" key="3">
    <source>
        <dbReference type="ARBA" id="ARBA00023163"/>
    </source>
</evidence>
<dbReference type="Gene3D" id="3.40.50.1360">
    <property type="match status" value="1"/>
</dbReference>
<keyword evidence="6" id="KW-1185">Reference proteome</keyword>
<keyword evidence="3" id="KW-0804">Transcription</keyword>
<evidence type="ECO:0000259" key="4">
    <source>
        <dbReference type="PROSITE" id="PS51000"/>
    </source>
</evidence>
<keyword evidence="1" id="KW-0805">Transcription regulation</keyword>
<comment type="caution">
    <text evidence="5">The sequence shown here is derived from an EMBL/GenBank/DDBJ whole genome shotgun (WGS) entry which is preliminary data.</text>
</comment>
<dbReference type="SUPFAM" id="SSF100950">
    <property type="entry name" value="NagB/RpiA/CoA transferase-like"/>
    <property type="match status" value="1"/>
</dbReference>
<proteinExistence type="predicted"/>
<dbReference type="AlphaFoldDB" id="A0A934MJN1"/>
<evidence type="ECO:0000313" key="5">
    <source>
        <dbReference type="EMBL" id="MBJ6360085.1"/>
    </source>
</evidence>
<dbReference type="PANTHER" id="PTHR30363">
    <property type="entry name" value="HTH-TYPE TRANSCRIPTIONAL REGULATOR SRLR-RELATED"/>
    <property type="match status" value="1"/>
</dbReference>
<dbReference type="SUPFAM" id="SSF46785">
    <property type="entry name" value="Winged helix' DNA-binding domain"/>
    <property type="match status" value="1"/>
</dbReference>
<organism evidence="5 6">
    <name type="scientific">Paenibacillus roseus</name>
    <dbReference type="NCBI Taxonomy" id="2798579"/>
    <lineage>
        <taxon>Bacteria</taxon>
        <taxon>Bacillati</taxon>
        <taxon>Bacillota</taxon>
        <taxon>Bacilli</taxon>
        <taxon>Bacillales</taxon>
        <taxon>Paenibacillaceae</taxon>
        <taxon>Paenibacillus</taxon>
    </lineage>
</organism>
<dbReference type="RefSeq" id="WP_199017607.1">
    <property type="nucleotide sequence ID" value="NZ_JAELUP010000004.1"/>
</dbReference>
<feature type="domain" description="HTH deoR-type" evidence="4">
    <location>
        <begin position="5"/>
        <end position="60"/>
    </location>
</feature>
<dbReference type="SMART" id="SM00420">
    <property type="entry name" value="HTH_DEOR"/>
    <property type="match status" value="1"/>
</dbReference>
<dbReference type="InterPro" id="IPR050313">
    <property type="entry name" value="Carb_Metab_HTH_regulators"/>
</dbReference>
<dbReference type="InterPro" id="IPR036388">
    <property type="entry name" value="WH-like_DNA-bd_sf"/>
</dbReference>
<dbReference type="GO" id="GO:0003677">
    <property type="term" value="F:DNA binding"/>
    <property type="evidence" value="ECO:0007669"/>
    <property type="project" value="UniProtKB-KW"/>
</dbReference>
<dbReference type="InterPro" id="IPR036390">
    <property type="entry name" value="WH_DNA-bd_sf"/>
</dbReference>
<dbReference type="InterPro" id="IPR037171">
    <property type="entry name" value="NagB/RpiA_transferase-like"/>
</dbReference>
<keyword evidence="2" id="KW-0238">DNA-binding</keyword>
<sequence>MSLAGEERRIGIMTLLNEKGKVIASELSQLFEVSTETIRRDLDELEKDNKLKKVYGGAVKFKVEVEPAHYEREIIRAEAKRKIGFLAAGLIEDNDVIVIDEGSTALQIIHFLDNKHNLTILTSSIPALMLLIEHQKRGIFDGKIIFIGGEVNAKHLRVSGPIAEKIMEDFFVNKSFVSVDGISLEHGVTSYDYDRSFFTRKLINCSETSIVVADHSKIAKRTVAKITDLADIHIVVSDQAPPEEWAAGLDNLNLRWIHDSKEVN</sequence>
<reference evidence="5" key="1">
    <citation type="submission" date="2020-12" db="EMBL/GenBank/DDBJ databases">
        <authorList>
            <person name="Huq M.A."/>
        </authorList>
    </citation>
    <scope>NUCLEOTIDE SEQUENCE</scope>
    <source>
        <strain evidence="5">MAHUQ-46</strain>
    </source>
</reference>
<dbReference type="GO" id="GO:0003700">
    <property type="term" value="F:DNA-binding transcription factor activity"/>
    <property type="evidence" value="ECO:0007669"/>
    <property type="project" value="InterPro"/>
</dbReference>
<dbReference type="InterPro" id="IPR014036">
    <property type="entry name" value="DeoR-like_C"/>
</dbReference>
<dbReference type="Gene3D" id="1.10.10.10">
    <property type="entry name" value="Winged helix-like DNA-binding domain superfamily/Winged helix DNA-binding domain"/>
    <property type="match status" value="1"/>
</dbReference>
<evidence type="ECO:0000313" key="6">
    <source>
        <dbReference type="Proteomes" id="UP000640274"/>
    </source>
</evidence>
<dbReference type="InterPro" id="IPR001034">
    <property type="entry name" value="DeoR_HTH"/>
</dbReference>
<accession>A0A934MJN1</accession>
<evidence type="ECO:0000256" key="1">
    <source>
        <dbReference type="ARBA" id="ARBA00023015"/>
    </source>
</evidence>
<dbReference type="InterPro" id="IPR018356">
    <property type="entry name" value="Tscrpt_reg_HTH_DeoR_CS"/>
</dbReference>
<dbReference type="EMBL" id="JAELUP010000004">
    <property type="protein sequence ID" value="MBJ6360085.1"/>
    <property type="molecule type" value="Genomic_DNA"/>
</dbReference>
<dbReference type="Pfam" id="PF00455">
    <property type="entry name" value="DeoRC"/>
    <property type="match status" value="1"/>
</dbReference>
<dbReference type="PRINTS" id="PR00037">
    <property type="entry name" value="HTHLACR"/>
</dbReference>
<protein>
    <submittedName>
        <fullName evidence="5">DeoR/GlpR transcriptional regulator</fullName>
    </submittedName>
</protein>
<dbReference type="Pfam" id="PF08220">
    <property type="entry name" value="HTH_DeoR"/>
    <property type="match status" value="1"/>
</dbReference>
<dbReference type="SMART" id="SM01134">
    <property type="entry name" value="DeoRC"/>
    <property type="match status" value="1"/>
</dbReference>
<dbReference type="PROSITE" id="PS00894">
    <property type="entry name" value="HTH_DEOR_1"/>
    <property type="match status" value="1"/>
</dbReference>
<dbReference type="Proteomes" id="UP000640274">
    <property type="component" value="Unassembled WGS sequence"/>
</dbReference>